<dbReference type="PROSITE" id="PS51257">
    <property type="entry name" value="PROKAR_LIPOPROTEIN"/>
    <property type="match status" value="1"/>
</dbReference>
<comment type="caution">
    <text evidence="1">The sequence shown here is derived from an EMBL/GenBank/DDBJ whole genome shotgun (WGS) entry which is preliminary data.</text>
</comment>
<reference evidence="1 2" key="1">
    <citation type="submission" date="2016-07" db="EMBL/GenBank/DDBJ databases">
        <title>Genome analysis of Sphingobacterium siyangense T12B17.</title>
        <authorList>
            <person name="Xu D."/>
            <person name="Su Y."/>
            <person name="Zheng S."/>
        </authorList>
    </citation>
    <scope>NUCLEOTIDE SEQUENCE [LARGE SCALE GENOMIC DNA]</scope>
    <source>
        <strain evidence="1 2">T12B17</strain>
    </source>
</reference>
<dbReference type="InterPro" id="IPR007788">
    <property type="entry name" value="QCT"/>
</dbReference>
<organism evidence="1 2">
    <name type="scientific">Sphingobacterium siyangense</name>
    <dbReference type="NCBI Taxonomy" id="459529"/>
    <lineage>
        <taxon>Bacteria</taxon>
        <taxon>Pseudomonadati</taxon>
        <taxon>Bacteroidota</taxon>
        <taxon>Sphingobacteriia</taxon>
        <taxon>Sphingobacteriales</taxon>
        <taxon>Sphingobacteriaceae</taxon>
        <taxon>Sphingobacterium</taxon>
    </lineage>
</organism>
<sequence>MHKKSYLIFFVIGTILGSCTGNKSNNTNTTSSSQPEYADENPTFTFNNIKQSYTQGEDLILKMDSEKTPKIDSVIYTINDKKIGQVIGNEPFHYSLKQEKFGKQIIKAVVFSAGIREENSVNIDLFASTPPLLLSYSIVNIYPHDIKAFTQGLEFYGDNLIESTGNGVGPSGNKGKSSVRIVNPKTGQPTKKIELDDSIFGEGATVLNGKLYQLTYKNNLAYLYNINSLSVIKTLPYFQPMEGWGLTSDGKNLYMSNGSDYIYTLNPNDFSKIDYIRAATNTAMVDQINEMEWVKGKIYANFFMEDVIGRIDPKTGAVEALVDLTKLREHVTQHVDLDVLNGIAYNKRSNTFFVTGKNWDKMFEIKLTE</sequence>
<proteinExistence type="predicted"/>
<keyword evidence="2" id="KW-1185">Reference proteome</keyword>
<gene>
    <name evidence="1" type="ORF">BCY89_09145</name>
</gene>
<accession>A0A420FQ30</accession>
<evidence type="ECO:0000313" key="2">
    <source>
        <dbReference type="Proteomes" id="UP000286402"/>
    </source>
</evidence>
<dbReference type="EMBL" id="MCAQ01000023">
    <property type="protein sequence ID" value="RKF35100.1"/>
    <property type="molecule type" value="Genomic_DNA"/>
</dbReference>
<evidence type="ECO:0008006" key="3">
    <source>
        <dbReference type="Google" id="ProtNLM"/>
    </source>
</evidence>
<name>A0A420FQ30_9SPHI</name>
<dbReference type="PANTHER" id="PTHR31270:SF1">
    <property type="entry name" value="GLUTAMINYL-PEPTIDE CYCLOTRANSFERASE"/>
    <property type="match status" value="1"/>
</dbReference>
<dbReference type="PANTHER" id="PTHR31270">
    <property type="entry name" value="GLUTAMINYL-PEPTIDE CYCLOTRANSFERASE"/>
    <property type="match status" value="1"/>
</dbReference>
<dbReference type="Gene3D" id="2.130.10.10">
    <property type="entry name" value="YVTN repeat-like/Quinoprotein amine dehydrogenase"/>
    <property type="match status" value="1"/>
</dbReference>
<dbReference type="GO" id="GO:0016603">
    <property type="term" value="F:glutaminyl-peptide cyclotransferase activity"/>
    <property type="evidence" value="ECO:0007669"/>
    <property type="project" value="InterPro"/>
</dbReference>
<dbReference type="AlphaFoldDB" id="A0A420FQ30"/>
<dbReference type="SUPFAM" id="SSF50969">
    <property type="entry name" value="YVTN repeat-like/Quinoprotein amine dehydrogenase"/>
    <property type="match status" value="1"/>
</dbReference>
<dbReference type="Proteomes" id="UP000286402">
    <property type="component" value="Unassembled WGS sequence"/>
</dbReference>
<evidence type="ECO:0000313" key="1">
    <source>
        <dbReference type="EMBL" id="RKF35100.1"/>
    </source>
</evidence>
<dbReference type="InterPro" id="IPR011044">
    <property type="entry name" value="Quino_amine_DH_bsu"/>
</dbReference>
<protein>
    <recommendedName>
        <fullName evidence="3">Glutamine cyclotransferase</fullName>
    </recommendedName>
</protein>
<dbReference type="InterPro" id="IPR015943">
    <property type="entry name" value="WD40/YVTN_repeat-like_dom_sf"/>
</dbReference>
<dbReference type="Pfam" id="PF05096">
    <property type="entry name" value="Glu_cyclase_2"/>
    <property type="match status" value="1"/>
</dbReference>
<dbReference type="RefSeq" id="WP_120334838.1">
    <property type="nucleotide sequence ID" value="NZ_CP070350.1"/>
</dbReference>